<protein>
    <recommendedName>
        <fullName evidence="4">Prohead serine protease domain-containing protein</fullName>
    </recommendedName>
</protein>
<organism evidence="5 6">
    <name type="scientific">Mesorhizobium wenxiniae</name>
    <dbReference type="NCBI Taxonomy" id="2014805"/>
    <lineage>
        <taxon>Bacteria</taxon>
        <taxon>Pseudomonadati</taxon>
        <taxon>Pseudomonadota</taxon>
        <taxon>Alphaproteobacteria</taxon>
        <taxon>Hyphomicrobiales</taxon>
        <taxon>Phyllobacteriaceae</taxon>
        <taxon>Mesorhizobium</taxon>
    </lineage>
</organism>
<accession>A0A271K8N0</accession>
<keyword evidence="1" id="KW-1188">Viral release from host cell</keyword>
<dbReference type="NCBIfam" id="TIGR01543">
    <property type="entry name" value="proheadase_HK97"/>
    <property type="match status" value="1"/>
</dbReference>
<dbReference type="Proteomes" id="UP000215931">
    <property type="component" value="Unassembled WGS sequence"/>
</dbReference>
<dbReference type="EMBL" id="NPKH01000041">
    <property type="protein sequence ID" value="PAP91395.1"/>
    <property type="molecule type" value="Genomic_DNA"/>
</dbReference>
<name>A0A271K8N0_9HYPH</name>
<evidence type="ECO:0000313" key="6">
    <source>
        <dbReference type="Proteomes" id="UP000215931"/>
    </source>
</evidence>
<evidence type="ECO:0000313" key="5">
    <source>
        <dbReference type="EMBL" id="PAP91395.1"/>
    </source>
</evidence>
<evidence type="ECO:0000256" key="3">
    <source>
        <dbReference type="ARBA" id="ARBA00022801"/>
    </source>
</evidence>
<evidence type="ECO:0000259" key="4">
    <source>
        <dbReference type="Pfam" id="PF04586"/>
    </source>
</evidence>
<dbReference type="InterPro" id="IPR006433">
    <property type="entry name" value="Prohead_protease"/>
</dbReference>
<keyword evidence="6" id="KW-1185">Reference proteome</keyword>
<dbReference type="GO" id="GO:0006508">
    <property type="term" value="P:proteolysis"/>
    <property type="evidence" value="ECO:0007669"/>
    <property type="project" value="UniProtKB-KW"/>
</dbReference>
<sequence>MASKCEQIEAGFRNQLVELDALGTQRKFTRGMHVELAQDGNGIISGWASTPDRDAYGHEVVNGAFAAAITRRGLTGPKAIKLLLDHDWTRPAGLITTLEYRSKGLWIEAQLDLDVGYVADRYSIIRKLNGFNFSVGFMLEDYEIKTDRNKQEYLQVNRGDLFEVSAVCFPANEEATLDHVKGVPFDDAVSKLRAQFAEMKRTIQRPL</sequence>
<proteinExistence type="predicted"/>
<dbReference type="InterPro" id="IPR054613">
    <property type="entry name" value="Peptidase_S78_dom"/>
</dbReference>
<dbReference type="AlphaFoldDB" id="A0A271K8N0"/>
<keyword evidence="3" id="KW-0378">Hydrolase</keyword>
<evidence type="ECO:0000256" key="1">
    <source>
        <dbReference type="ARBA" id="ARBA00022612"/>
    </source>
</evidence>
<comment type="caution">
    <text evidence="5">The sequence shown here is derived from an EMBL/GenBank/DDBJ whole genome shotgun (WGS) entry which is preliminary data.</text>
</comment>
<keyword evidence="2" id="KW-0645">Protease</keyword>
<feature type="domain" description="Prohead serine protease" evidence="4">
    <location>
        <begin position="38"/>
        <end position="178"/>
    </location>
</feature>
<dbReference type="Pfam" id="PF04586">
    <property type="entry name" value="Peptidase_S78"/>
    <property type="match status" value="1"/>
</dbReference>
<gene>
    <name evidence="5" type="ORF">CIT31_32485</name>
</gene>
<dbReference type="RefSeq" id="WP_095521921.1">
    <property type="nucleotide sequence ID" value="NZ_NPKH01000041.1"/>
</dbReference>
<dbReference type="GO" id="GO:0008233">
    <property type="term" value="F:peptidase activity"/>
    <property type="evidence" value="ECO:0007669"/>
    <property type="project" value="UniProtKB-KW"/>
</dbReference>
<evidence type="ECO:0000256" key="2">
    <source>
        <dbReference type="ARBA" id="ARBA00022670"/>
    </source>
</evidence>
<dbReference type="OrthoDB" id="8456958at2"/>
<reference evidence="5 6" key="1">
    <citation type="submission" date="2017-08" db="EMBL/GenBank/DDBJ databases">
        <title>Mesorhizobium wenxinae sp. nov., a novel rhizobial species isolated from root nodules of chickpea (Cicer arietinum L.).</title>
        <authorList>
            <person name="Zhang J."/>
        </authorList>
    </citation>
    <scope>NUCLEOTIDE SEQUENCE [LARGE SCALE GENOMIC DNA]</scope>
    <source>
        <strain evidence="6">WYCCWR 10019</strain>
    </source>
</reference>